<dbReference type="RefSeq" id="WP_167045832.1">
    <property type="nucleotide sequence ID" value="NZ_JAAOZB010000001.1"/>
</dbReference>
<reference evidence="1 2" key="1">
    <citation type="submission" date="2020-07" db="EMBL/GenBank/DDBJ databases">
        <title>Sequencing the genomes of 1000 actinobacteria strains.</title>
        <authorList>
            <person name="Klenk H.-P."/>
        </authorList>
    </citation>
    <scope>NUCLEOTIDE SEQUENCE [LARGE SCALE GENOMIC DNA]</scope>
    <source>
        <strain evidence="1 2">DSM 27576</strain>
    </source>
</reference>
<sequence>MTSSNEPANPYPFRGSIEAIDAANPLKSPWHYDQSITAPRLDRLDAKATYFVDYIEYLERRIAALEARLDKE</sequence>
<evidence type="ECO:0000313" key="1">
    <source>
        <dbReference type="EMBL" id="MBA8817234.1"/>
    </source>
</evidence>
<evidence type="ECO:0000313" key="2">
    <source>
        <dbReference type="Proteomes" id="UP000526083"/>
    </source>
</evidence>
<organism evidence="1 2">
    <name type="scientific">Microbacterium halimionae</name>
    <dbReference type="NCBI Taxonomy" id="1526413"/>
    <lineage>
        <taxon>Bacteria</taxon>
        <taxon>Bacillati</taxon>
        <taxon>Actinomycetota</taxon>
        <taxon>Actinomycetes</taxon>
        <taxon>Micrococcales</taxon>
        <taxon>Microbacteriaceae</taxon>
        <taxon>Microbacterium</taxon>
    </lineage>
</organism>
<comment type="caution">
    <text evidence="1">The sequence shown here is derived from an EMBL/GenBank/DDBJ whole genome shotgun (WGS) entry which is preliminary data.</text>
</comment>
<dbReference type="AlphaFoldDB" id="A0A7W3JQM4"/>
<protein>
    <submittedName>
        <fullName evidence="1">Uncharacterized protein</fullName>
    </submittedName>
</protein>
<gene>
    <name evidence="1" type="ORF">FHX48_002332</name>
</gene>
<accession>A0A7W3JQM4</accession>
<name>A0A7W3JQM4_9MICO</name>
<dbReference type="Proteomes" id="UP000526083">
    <property type="component" value="Unassembled WGS sequence"/>
</dbReference>
<proteinExistence type="predicted"/>
<keyword evidence="2" id="KW-1185">Reference proteome</keyword>
<dbReference type="EMBL" id="JACGWY010000005">
    <property type="protein sequence ID" value="MBA8817234.1"/>
    <property type="molecule type" value="Genomic_DNA"/>
</dbReference>